<dbReference type="InterPro" id="IPR001296">
    <property type="entry name" value="Glyco_trans_1"/>
</dbReference>
<dbReference type="Pfam" id="PF13439">
    <property type="entry name" value="Glyco_transf_4"/>
    <property type="match status" value="1"/>
</dbReference>
<dbReference type="RefSeq" id="WP_076145439.1">
    <property type="nucleotide sequence ID" value="NZ_LWLN01000001.1"/>
</dbReference>
<dbReference type="InterPro" id="IPR050194">
    <property type="entry name" value="Glycosyltransferase_grp1"/>
</dbReference>
<feature type="domain" description="Glycosyl transferase family 1" evidence="1">
    <location>
        <begin position="173"/>
        <end position="325"/>
    </location>
</feature>
<reference evidence="4" key="1">
    <citation type="submission" date="2016-04" db="EMBL/GenBank/DDBJ databases">
        <authorList>
            <person name="Chen S.-C."/>
            <person name="Lai M.-C."/>
        </authorList>
    </citation>
    <scope>NUCLEOTIDE SEQUENCE [LARGE SCALE GENOMIC DNA]</scope>
    <source>
        <strain evidence="4">AB14</strain>
    </source>
</reference>
<proteinExistence type="predicted"/>
<dbReference type="GO" id="GO:0016757">
    <property type="term" value="F:glycosyltransferase activity"/>
    <property type="evidence" value="ECO:0007669"/>
    <property type="project" value="InterPro"/>
</dbReference>
<dbReference type="EMBL" id="LWLN01000001">
    <property type="protein sequence ID" value="OLZ40974.1"/>
    <property type="molecule type" value="Genomic_DNA"/>
</dbReference>
<keyword evidence="3" id="KW-0808">Transferase</keyword>
<keyword evidence="4" id="KW-1185">Reference proteome</keyword>
<evidence type="ECO:0000313" key="3">
    <source>
        <dbReference type="EMBL" id="OLZ40974.1"/>
    </source>
</evidence>
<accession>A0A1S8AX90</accession>
<protein>
    <submittedName>
        <fullName evidence="3">Glycosyl transferase family 1</fullName>
    </submittedName>
</protein>
<dbReference type="Pfam" id="PF00534">
    <property type="entry name" value="Glycos_transf_1"/>
    <property type="match status" value="1"/>
</dbReference>
<dbReference type="SUPFAM" id="SSF53756">
    <property type="entry name" value="UDP-Glycosyltransferase/glycogen phosphorylase"/>
    <property type="match status" value="1"/>
</dbReference>
<evidence type="ECO:0000313" key="4">
    <source>
        <dbReference type="Proteomes" id="UP000189370"/>
    </source>
</evidence>
<sequence>MKIGFFTDSYFPEIDGVTYTIKLWREELERKGHEVYVVYPDGDYDPGEREIPVTSVSNPFYPGYRIPLTRRPSTLPDLDVVHCHGPAPVGLLGRYYARKHDLPSIYTHHTPLEEYFHQNVKFESVANALSKVYVPFENAFLEGFDIVTASTERIERNVEHVQLPVGIDMDFFQRTDEDWYPDRTVIGYSGRLSMEKNVSEILRVAEELPEYDFVIVGDGPYRTCLERDAPDNVEIRGFLPREELPIFYSSIDVFLTASTADTLGLSTLEANACGTPVAATDVLPFEQTIGEDNGERFAYGDLEAMVDAIDACLETDRDTRAAVERYSVEYTMEHLEQLYHNVPLAKDESPVDADAPWRFSDEERS</sequence>
<dbReference type="Proteomes" id="UP000189370">
    <property type="component" value="Unassembled WGS sequence"/>
</dbReference>
<gene>
    <name evidence="3" type="ORF">A6E15_08195</name>
</gene>
<dbReference type="OrthoDB" id="238665at2157"/>
<dbReference type="PANTHER" id="PTHR45947">
    <property type="entry name" value="SULFOQUINOVOSYL TRANSFERASE SQD2"/>
    <property type="match status" value="1"/>
</dbReference>
<dbReference type="InterPro" id="IPR028098">
    <property type="entry name" value="Glyco_trans_4-like_N"/>
</dbReference>
<feature type="domain" description="Glycosyltransferase subfamily 4-like N-terminal" evidence="2">
    <location>
        <begin position="15"/>
        <end position="161"/>
    </location>
</feature>
<evidence type="ECO:0000259" key="1">
    <source>
        <dbReference type="Pfam" id="PF00534"/>
    </source>
</evidence>
<dbReference type="STRING" id="301967.A6E15_08195"/>
<dbReference type="PANTHER" id="PTHR45947:SF3">
    <property type="entry name" value="SULFOQUINOVOSYL TRANSFERASE SQD2"/>
    <property type="match status" value="1"/>
</dbReference>
<dbReference type="AlphaFoldDB" id="A0A1S8AX90"/>
<dbReference type="Gene3D" id="3.40.50.2000">
    <property type="entry name" value="Glycogen Phosphorylase B"/>
    <property type="match status" value="2"/>
</dbReference>
<name>A0A1S8AX90_9EURY</name>
<organism evidence="3 4">
    <name type="scientific">Natrinema saccharevitans</name>
    <dbReference type="NCBI Taxonomy" id="301967"/>
    <lineage>
        <taxon>Archaea</taxon>
        <taxon>Methanobacteriati</taxon>
        <taxon>Methanobacteriota</taxon>
        <taxon>Stenosarchaea group</taxon>
        <taxon>Halobacteria</taxon>
        <taxon>Halobacteriales</taxon>
        <taxon>Natrialbaceae</taxon>
        <taxon>Natrinema</taxon>
    </lineage>
</organism>
<comment type="caution">
    <text evidence="3">The sequence shown here is derived from an EMBL/GenBank/DDBJ whole genome shotgun (WGS) entry which is preliminary data.</text>
</comment>
<evidence type="ECO:0000259" key="2">
    <source>
        <dbReference type="Pfam" id="PF13439"/>
    </source>
</evidence>